<dbReference type="InterPro" id="IPR045749">
    <property type="entry name" value="DUF6090"/>
</dbReference>
<dbReference type="AlphaFoldDB" id="A0A9X1KZJ9"/>
<keyword evidence="2" id="KW-0812">Transmembrane</keyword>
<protein>
    <submittedName>
        <fullName evidence="3">Uncharacterized protein</fullName>
    </submittedName>
</protein>
<proteinExistence type="predicted"/>
<sequence length="251" mass="29134">MIQLFRTIRRDLLNKKKLGNYFFYALGEILLVVLGILIALQINNWNEGQKQSALEQKLLVAIKTDLEATKNDLKTDIRSTDKLMAYTDSLYNSLYYRDNYKGSFPFRFPLSRTFQRGALFAKISAYESLKSAGINIISNDSLRNRITEFYELGLGRVRVNEEIMLHYRNNYLIPVMEETFTTGDDCSTCKSLREVIDNGTDKNWISIETGDSQLKFVLKSFFESLRSQKRRYEEVLDEIEALSQHLSAEIN</sequence>
<organism evidence="3 4">
    <name type="scientific">Fulvivirga sedimenti</name>
    <dbReference type="NCBI Taxonomy" id="2879465"/>
    <lineage>
        <taxon>Bacteria</taxon>
        <taxon>Pseudomonadati</taxon>
        <taxon>Bacteroidota</taxon>
        <taxon>Cytophagia</taxon>
        <taxon>Cytophagales</taxon>
        <taxon>Fulvivirgaceae</taxon>
        <taxon>Fulvivirga</taxon>
    </lineage>
</organism>
<name>A0A9X1KZJ9_9BACT</name>
<feature type="transmembrane region" description="Helical" evidence="2">
    <location>
        <begin position="21"/>
        <end position="42"/>
    </location>
</feature>
<dbReference type="EMBL" id="JAIXNE010000006">
    <property type="protein sequence ID" value="MCA6078350.1"/>
    <property type="molecule type" value="Genomic_DNA"/>
</dbReference>
<evidence type="ECO:0000313" key="4">
    <source>
        <dbReference type="Proteomes" id="UP001139409"/>
    </source>
</evidence>
<dbReference type="RefSeq" id="WP_225699212.1">
    <property type="nucleotide sequence ID" value="NZ_JAIXNE010000006.1"/>
</dbReference>
<keyword evidence="2" id="KW-1133">Transmembrane helix</keyword>
<dbReference type="Pfam" id="PF19578">
    <property type="entry name" value="DUF6090"/>
    <property type="match status" value="1"/>
</dbReference>
<evidence type="ECO:0000256" key="1">
    <source>
        <dbReference type="SAM" id="Coils"/>
    </source>
</evidence>
<accession>A0A9X1KZJ9</accession>
<dbReference type="Proteomes" id="UP001139409">
    <property type="component" value="Unassembled WGS sequence"/>
</dbReference>
<evidence type="ECO:0000256" key="2">
    <source>
        <dbReference type="SAM" id="Phobius"/>
    </source>
</evidence>
<reference evidence="3" key="1">
    <citation type="submission" date="2021-09" db="EMBL/GenBank/DDBJ databases">
        <title>Fulvivirga sp. isolated from coastal sediment.</title>
        <authorList>
            <person name="Yu H."/>
        </authorList>
    </citation>
    <scope>NUCLEOTIDE SEQUENCE</scope>
    <source>
        <strain evidence="3">1062</strain>
    </source>
</reference>
<evidence type="ECO:0000313" key="3">
    <source>
        <dbReference type="EMBL" id="MCA6078350.1"/>
    </source>
</evidence>
<keyword evidence="4" id="KW-1185">Reference proteome</keyword>
<comment type="caution">
    <text evidence="3">The sequence shown here is derived from an EMBL/GenBank/DDBJ whole genome shotgun (WGS) entry which is preliminary data.</text>
</comment>
<keyword evidence="1" id="KW-0175">Coiled coil</keyword>
<gene>
    <name evidence="3" type="ORF">LDX50_25985</name>
</gene>
<feature type="coiled-coil region" evidence="1">
    <location>
        <begin position="222"/>
        <end position="249"/>
    </location>
</feature>
<keyword evidence="2" id="KW-0472">Membrane</keyword>